<dbReference type="EMBL" id="JACCHS010000110">
    <property type="protein sequence ID" value="NYT47245.1"/>
    <property type="molecule type" value="Genomic_DNA"/>
</dbReference>
<gene>
    <name evidence="3" type="ORF">H0A75_06360</name>
</gene>
<comment type="caution">
    <text evidence="3">The sequence shown here is derived from an EMBL/GenBank/DDBJ whole genome shotgun (WGS) entry which is preliminary data.</text>
</comment>
<dbReference type="InterPro" id="IPR044946">
    <property type="entry name" value="Restrct_endonuc_typeI_TRD_sf"/>
</dbReference>
<evidence type="ECO:0008006" key="5">
    <source>
        <dbReference type="Google" id="ProtNLM"/>
    </source>
</evidence>
<evidence type="ECO:0000256" key="2">
    <source>
        <dbReference type="ARBA" id="ARBA00023125"/>
    </source>
</evidence>
<sequence length="215" mass="24782">MALNQDVALIYPKEELLSGFLAVYFNCSFGQGFADSLKTEQMNPYISLVNLAKLPVPLLDIIFQQRIEDIVLLSQQIKSQSERKYKDAQYLLLSELGLSNWKPKHQLSFVKNYSDTEQARRIDAEYYKPKYDVLLQIIDQNSEYTKKISEIKVYNARGLQPKYSSNGSLDVITSKRILENGLDFDNFDKTDLENWDLQKKARIKKGSILTYTTGS</sequence>
<proteinExistence type="predicted"/>
<evidence type="ECO:0000313" key="3">
    <source>
        <dbReference type="EMBL" id="NYT47245.1"/>
    </source>
</evidence>
<dbReference type="GO" id="GO:0009307">
    <property type="term" value="P:DNA restriction-modification system"/>
    <property type="evidence" value="ECO:0007669"/>
    <property type="project" value="UniProtKB-KW"/>
</dbReference>
<reference evidence="3 4" key="1">
    <citation type="submission" date="2020-05" db="EMBL/GenBank/DDBJ databases">
        <title>Horizontal transmission and recombination maintain forever young bacterial symbiont genomes.</title>
        <authorList>
            <person name="Russell S.L."/>
            <person name="Pepper-Tunick E."/>
            <person name="Svedberg J."/>
            <person name="Byrne A."/>
            <person name="Ruelas Castillo J."/>
            <person name="Vollmers C."/>
            <person name="Beinart R.A."/>
            <person name="Corbett-Detig R."/>
        </authorList>
    </citation>
    <scope>NUCLEOTIDE SEQUENCE [LARGE SCALE GENOMIC DNA]</scope>
    <source>
        <strain evidence="3">4727-3</strain>
    </source>
</reference>
<keyword evidence="1" id="KW-0680">Restriction system</keyword>
<name>A0A7Z0SFC8_9GAMM</name>
<dbReference type="Proteomes" id="UP000537890">
    <property type="component" value="Unassembled WGS sequence"/>
</dbReference>
<dbReference type="SUPFAM" id="SSF116734">
    <property type="entry name" value="DNA methylase specificity domain"/>
    <property type="match status" value="1"/>
</dbReference>
<dbReference type="Gene3D" id="3.90.220.20">
    <property type="entry name" value="DNA methylase specificity domains"/>
    <property type="match status" value="1"/>
</dbReference>
<protein>
    <recommendedName>
        <fullName evidence="5">Type I restriction modification DNA specificity domain-containing protein</fullName>
    </recommendedName>
</protein>
<accession>A0A7Z0SFC8</accession>
<dbReference type="GO" id="GO:0003677">
    <property type="term" value="F:DNA binding"/>
    <property type="evidence" value="ECO:0007669"/>
    <property type="project" value="UniProtKB-KW"/>
</dbReference>
<keyword evidence="2" id="KW-0238">DNA-binding</keyword>
<dbReference type="AlphaFoldDB" id="A0A7Z0SFC8"/>
<organism evidence="3 4">
    <name type="scientific">Candidatus Methanofishera endochildressiae</name>
    <dbReference type="NCBI Taxonomy" id="2738884"/>
    <lineage>
        <taxon>Bacteria</taxon>
        <taxon>Pseudomonadati</taxon>
        <taxon>Pseudomonadota</taxon>
        <taxon>Gammaproteobacteria</taxon>
        <taxon>Candidatus Methanofishera</taxon>
    </lineage>
</organism>
<evidence type="ECO:0000256" key="1">
    <source>
        <dbReference type="ARBA" id="ARBA00022747"/>
    </source>
</evidence>
<evidence type="ECO:0000313" key="4">
    <source>
        <dbReference type="Proteomes" id="UP000537890"/>
    </source>
</evidence>